<dbReference type="EMBL" id="NJHN03000063">
    <property type="protein sequence ID" value="KAH9418465.1"/>
    <property type="molecule type" value="Genomic_DNA"/>
</dbReference>
<comment type="caution">
    <text evidence="1">The sequence shown here is derived from an EMBL/GenBank/DDBJ whole genome shotgun (WGS) entry which is preliminary data.</text>
</comment>
<protein>
    <submittedName>
        <fullName evidence="1">Uncharacterized protein</fullName>
    </submittedName>
</protein>
<reference evidence="1 2" key="2">
    <citation type="journal article" date="2022" name="Mol. Biol. Evol.">
        <title>Comparative Genomics Reveals Insights into the Divergent Evolution of Astigmatic Mites and Household Pest Adaptations.</title>
        <authorList>
            <person name="Xiong Q."/>
            <person name="Wan A.T."/>
            <person name="Liu X."/>
            <person name="Fung C.S."/>
            <person name="Xiao X."/>
            <person name="Malainual N."/>
            <person name="Hou J."/>
            <person name="Wang L."/>
            <person name="Wang M."/>
            <person name="Yang K.Y."/>
            <person name="Cui Y."/>
            <person name="Leung E.L."/>
            <person name="Nong W."/>
            <person name="Shin S.K."/>
            <person name="Au S.W."/>
            <person name="Jeong K.Y."/>
            <person name="Chew F.T."/>
            <person name="Hui J.H."/>
            <person name="Leung T.F."/>
            <person name="Tungtrongchitr A."/>
            <person name="Zhong N."/>
            <person name="Liu Z."/>
            <person name="Tsui S.K."/>
        </authorList>
    </citation>
    <scope>NUCLEOTIDE SEQUENCE [LARGE SCALE GENOMIC DNA]</scope>
    <source>
        <strain evidence="1">Derp</strain>
    </source>
</reference>
<evidence type="ECO:0000313" key="1">
    <source>
        <dbReference type="EMBL" id="KAH9418465.1"/>
    </source>
</evidence>
<accession>A0ABQ8J7V6</accession>
<proteinExistence type="predicted"/>
<sequence length="66" mass="7826">MKKNPFHLPFYEIFFYPISSNSLSPSIDVVSRYNIFAMKIYPIVSYQNCHLLIATSPYLFLKFWSP</sequence>
<evidence type="ECO:0000313" key="2">
    <source>
        <dbReference type="Proteomes" id="UP000887458"/>
    </source>
</evidence>
<name>A0ABQ8J7V6_DERPT</name>
<gene>
    <name evidence="1" type="ORF">DERP_011327</name>
</gene>
<organism evidence="1 2">
    <name type="scientific">Dermatophagoides pteronyssinus</name>
    <name type="common">European house dust mite</name>
    <dbReference type="NCBI Taxonomy" id="6956"/>
    <lineage>
        <taxon>Eukaryota</taxon>
        <taxon>Metazoa</taxon>
        <taxon>Ecdysozoa</taxon>
        <taxon>Arthropoda</taxon>
        <taxon>Chelicerata</taxon>
        <taxon>Arachnida</taxon>
        <taxon>Acari</taxon>
        <taxon>Acariformes</taxon>
        <taxon>Sarcoptiformes</taxon>
        <taxon>Astigmata</taxon>
        <taxon>Psoroptidia</taxon>
        <taxon>Analgoidea</taxon>
        <taxon>Pyroglyphidae</taxon>
        <taxon>Dermatophagoidinae</taxon>
        <taxon>Dermatophagoides</taxon>
    </lineage>
</organism>
<dbReference type="Proteomes" id="UP000887458">
    <property type="component" value="Unassembled WGS sequence"/>
</dbReference>
<reference evidence="1 2" key="1">
    <citation type="journal article" date="2018" name="J. Allergy Clin. Immunol.">
        <title>High-quality assembly of Dermatophagoides pteronyssinus genome and transcriptome reveals a wide range of novel allergens.</title>
        <authorList>
            <person name="Liu X.Y."/>
            <person name="Yang K.Y."/>
            <person name="Wang M.Q."/>
            <person name="Kwok J.S."/>
            <person name="Zeng X."/>
            <person name="Yang Z."/>
            <person name="Xiao X.J."/>
            <person name="Lau C.P."/>
            <person name="Li Y."/>
            <person name="Huang Z.M."/>
            <person name="Ba J.G."/>
            <person name="Yim A.K."/>
            <person name="Ouyang C.Y."/>
            <person name="Ngai S.M."/>
            <person name="Chan T.F."/>
            <person name="Leung E.L."/>
            <person name="Liu L."/>
            <person name="Liu Z.G."/>
            <person name="Tsui S.K."/>
        </authorList>
    </citation>
    <scope>NUCLEOTIDE SEQUENCE [LARGE SCALE GENOMIC DNA]</scope>
    <source>
        <strain evidence="1">Derp</strain>
    </source>
</reference>
<keyword evidence="2" id="KW-1185">Reference proteome</keyword>